<reference evidence="1" key="1">
    <citation type="journal article" date="2021" name="bioRxiv">
        <title>Whole Genome Assembly and Annotation of Northern Wild Rice, Zizania palustris L., Supports a Whole Genome Duplication in the Zizania Genus.</title>
        <authorList>
            <person name="Haas M."/>
            <person name="Kono T."/>
            <person name="Macchietto M."/>
            <person name="Millas R."/>
            <person name="McGilp L."/>
            <person name="Shao M."/>
            <person name="Duquette J."/>
            <person name="Hirsch C.N."/>
            <person name="Kimball J."/>
        </authorList>
    </citation>
    <scope>NUCLEOTIDE SEQUENCE</scope>
    <source>
        <tissue evidence="1">Fresh leaf tissue</tissue>
    </source>
</reference>
<protein>
    <submittedName>
        <fullName evidence="1">Uncharacterized protein</fullName>
    </submittedName>
</protein>
<gene>
    <name evidence="1" type="ORF">GUJ93_ZPchr0015g7006</name>
</gene>
<reference evidence="1" key="2">
    <citation type="submission" date="2021-02" db="EMBL/GenBank/DDBJ databases">
        <authorList>
            <person name="Kimball J.A."/>
            <person name="Haas M.W."/>
            <person name="Macchietto M."/>
            <person name="Kono T."/>
            <person name="Duquette J."/>
            <person name="Shao M."/>
        </authorList>
    </citation>
    <scope>NUCLEOTIDE SEQUENCE</scope>
    <source>
        <tissue evidence="1">Fresh leaf tissue</tissue>
    </source>
</reference>
<evidence type="ECO:0000313" key="1">
    <source>
        <dbReference type="EMBL" id="KAG8083372.1"/>
    </source>
</evidence>
<dbReference type="EMBL" id="JAAALK010000085">
    <property type="protein sequence ID" value="KAG8083372.1"/>
    <property type="molecule type" value="Genomic_DNA"/>
</dbReference>
<evidence type="ECO:0000313" key="2">
    <source>
        <dbReference type="Proteomes" id="UP000729402"/>
    </source>
</evidence>
<keyword evidence="2" id="KW-1185">Reference proteome</keyword>
<proteinExistence type="predicted"/>
<dbReference type="AlphaFoldDB" id="A0A8J5VSV1"/>
<organism evidence="1 2">
    <name type="scientific">Zizania palustris</name>
    <name type="common">Northern wild rice</name>
    <dbReference type="NCBI Taxonomy" id="103762"/>
    <lineage>
        <taxon>Eukaryota</taxon>
        <taxon>Viridiplantae</taxon>
        <taxon>Streptophyta</taxon>
        <taxon>Embryophyta</taxon>
        <taxon>Tracheophyta</taxon>
        <taxon>Spermatophyta</taxon>
        <taxon>Magnoliopsida</taxon>
        <taxon>Liliopsida</taxon>
        <taxon>Poales</taxon>
        <taxon>Poaceae</taxon>
        <taxon>BOP clade</taxon>
        <taxon>Oryzoideae</taxon>
        <taxon>Oryzeae</taxon>
        <taxon>Zizaniinae</taxon>
        <taxon>Zizania</taxon>
    </lineage>
</organism>
<sequence length="85" mass="8926">MAPNYLPCWSPAVPGRLTAPRLLASVAAAPGHPAASPTSRRFLRLFLHVRNHPAHLVAARLFLHARNHPAPLAAGMAGAGTGRPT</sequence>
<name>A0A8J5VSV1_ZIZPA</name>
<comment type="caution">
    <text evidence="1">The sequence shown here is derived from an EMBL/GenBank/DDBJ whole genome shotgun (WGS) entry which is preliminary data.</text>
</comment>
<accession>A0A8J5VSV1</accession>
<dbReference type="Proteomes" id="UP000729402">
    <property type="component" value="Unassembled WGS sequence"/>
</dbReference>